<organism evidence="1 2">
    <name type="scientific">Actinomadura madurae</name>
    <dbReference type="NCBI Taxonomy" id="1993"/>
    <lineage>
        <taxon>Bacteria</taxon>
        <taxon>Bacillati</taxon>
        <taxon>Actinomycetota</taxon>
        <taxon>Actinomycetes</taxon>
        <taxon>Streptosporangiales</taxon>
        <taxon>Thermomonosporaceae</taxon>
        <taxon>Actinomadura</taxon>
    </lineage>
</organism>
<dbReference type="RefSeq" id="WP_177287944.1">
    <property type="nucleotide sequence ID" value="NZ_CP083237.1"/>
</dbReference>
<dbReference type="AlphaFoldDB" id="A0A1I5YXB5"/>
<dbReference type="EMBL" id="FOVH01000041">
    <property type="protein sequence ID" value="SFQ48913.1"/>
    <property type="molecule type" value="Genomic_DNA"/>
</dbReference>
<evidence type="ECO:0000313" key="2">
    <source>
        <dbReference type="Proteomes" id="UP000183413"/>
    </source>
</evidence>
<name>A0A1I5YXB5_9ACTN</name>
<proteinExistence type="predicted"/>
<dbReference type="GeneID" id="99652629"/>
<accession>A0A1I5YXB5</accession>
<gene>
    <name evidence="1" type="ORF">SAMN04489713_1412</name>
</gene>
<dbReference type="Proteomes" id="UP000183413">
    <property type="component" value="Unassembled WGS sequence"/>
</dbReference>
<dbReference type="STRING" id="1993.SAMN04489713_1412"/>
<evidence type="ECO:0000313" key="1">
    <source>
        <dbReference type="EMBL" id="SFQ48913.1"/>
    </source>
</evidence>
<keyword evidence="2" id="KW-1185">Reference proteome</keyword>
<protein>
    <submittedName>
        <fullName evidence="1">Uncharacterized protein</fullName>
    </submittedName>
</protein>
<reference evidence="1 2" key="1">
    <citation type="submission" date="2016-10" db="EMBL/GenBank/DDBJ databases">
        <authorList>
            <person name="de Groot N.N."/>
        </authorList>
    </citation>
    <scope>NUCLEOTIDE SEQUENCE [LARGE SCALE GENOMIC DNA]</scope>
    <source>
        <strain evidence="1 2">DSM 43067</strain>
    </source>
</reference>
<dbReference type="InParanoid" id="A0A1I5YXB5"/>
<dbReference type="eggNOG" id="COG1672">
    <property type="taxonomic scope" value="Bacteria"/>
</dbReference>
<sequence>MIGLEGVQSDAPDDRGGSHRIWIDLEQVRVVGKPLLPAFGSRMSPSGDHLRLLLVWRRPGPQQLIE</sequence>